<dbReference type="GO" id="GO:0006730">
    <property type="term" value="P:one-carbon metabolic process"/>
    <property type="evidence" value="ECO:0007669"/>
    <property type="project" value="UniProtKB-UniRule"/>
</dbReference>
<keyword evidence="6 10" id="KW-0554">One-carbon metabolism</keyword>
<evidence type="ECO:0000256" key="10">
    <source>
        <dbReference type="HAMAP-Rule" id="MF_00486"/>
    </source>
</evidence>
<sequence length="328" mass="35362">MPKISLNSAALNLVKMFCREAETYSVSVEKTDSGATIIDAGIESEGGFLAGEMITEICLGGYGKAKILPVQYGDVVLPSVYVQTDHPALSTLASQFAGWQIKASGFSAIGSGPARALALKPKKLYEKLGYKDESDTAVLVLETDKKPPEEAIHQIAEHCGVSTDNLFLIAFSTASLAGSTQVSGRIVETGLHKLEKLGLDPLVAKHAWGYAPIIPLHPWSGEAMGRTNDAILYGGTANYIVSYDDDEELDKIVKQAPSTSSKMMQEARELAQKNPRFLEIFKEAGFDFYKIDPNIFAPAIVSINNLKTGKTFRAGSLDIPVMKESLGL</sequence>
<evidence type="ECO:0000313" key="11">
    <source>
        <dbReference type="EMBL" id="KON30076.1"/>
    </source>
</evidence>
<dbReference type="HAMAP" id="MF_00486">
    <property type="entry name" value="McH"/>
    <property type="match status" value="1"/>
</dbReference>
<reference evidence="11 12" key="1">
    <citation type="submission" date="2015-06" db="EMBL/GenBank/DDBJ databases">
        <title>New insights into the roles of widespread benthic archaea in carbon and nitrogen cycling.</title>
        <authorList>
            <person name="Lazar C.S."/>
            <person name="Baker B.J."/>
            <person name="Seitz K.W."/>
            <person name="Hyde A.S."/>
            <person name="Dick G.J."/>
            <person name="Hinrichs K.-U."/>
            <person name="Teske A.P."/>
        </authorList>
    </citation>
    <scope>NUCLEOTIDE SEQUENCE [LARGE SCALE GENOMIC DNA]</scope>
    <source>
        <strain evidence="11">SG8-32-1</strain>
    </source>
</reference>
<dbReference type="EMBL" id="LFWU01000135">
    <property type="protein sequence ID" value="KON30076.1"/>
    <property type="molecule type" value="Genomic_DNA"/>
</dbReference>
<protein>
    <recommendedName>
        <fullName evidence="4 10">Methenyltetrahydromethanopterin cyclohydrolase</fullName>
        <ecNumber evidence="3 10">3.5.4.27</ecNumber>
    </recommendedName>
    <alternativeName>
        <fullName evidence="8 10">Methenyl-H4MPT cyclohydrolase</fullName>
    </alternativeName>
</protein>
<dbReference type="AlphaFoldDB" id="A0A0M0BP39"/>
<organism evidence="11 12">
    <name type="scientific">miscellaneous Crenarchaeota group-1 archaeon SG8-32-1</name>
    <dbReference type="NCBI Taxonomy" id="1685124"/>
    <lineage>
        <taxon>Archaea</taxon>
        <taxon>Candidatus Bathyarchaeota</taxon>
        <taxon>MCG-1</taxon>
    </lineage>
</organism>
<evidence type="ECO:0000256" key="7">
    <source>
        <dbReference type="ARBA" id="ARBA00022801"/>
    </source>
</evidence>
<evidence type="ECO:0000313" key="12">
    <source>
        <dbReference type="Proteomes" id="UP000037237"/>
    </source>
</evidence>
<comment type="caution">
    <text evidence="11">The sequence shown here is derived from an EMBL/GenBank/DDBJ whole genome shotgun (WGS) entry which is preliminary data.</text>
</comment>
<comment type="function">
    <text evidence="10">Catalyzes the hydrolysis of methenyl-H(4)MPT(+) to 5-formyl-H(4)MPT.</text>
</comment>
<dbReference type="EC" id="3.5.4.27" evidence="3 10"/>
<dbReference type="GO" id="GO:0005737">
    <property type="term" value="C:cytoplasm"/>
    <property type="evidence" value="ECO:0007669"/>
    <property type="project" value="UniProtKB-SubCell"/>
</dbReference>
<dbReference type="Gene3D" id="3.30.1030.10">
    <property type="entry name" value="Methenyltetrahydromethanopterin Cyclohydrolase, Chain A, domain 2"/>
    <property type="match status" value="1"/>
</dbReference>
<keyword evidence="5 10" id="KW-0963">Cytoplasm</keyword>
<evidence type="ECO:0000256" key="6">
    <source>
        <dbReference type="ARBA" id="ARBA00022563"/>
    </source>
</evidence>
<dbReference type="NCBIfam" id="TIGR03120">
    <property type="entry name" value="one_C_mch"/>
    <property type="match status" value="1"/>
</dbReference>
<evidence type="ECO:0000256" key="8">
    <source>
        <dbReference type="ARBA" id="ARBA00030468"/>
    </source>
</evidence>
<comment type="similarity">
    <text evidence="2 10">Belongs to the MCH family.</text>
</comment>
<evidence type="ECO:0000256" key="5">
    <source>
        <dbReference type="ARBA" id="ARBA00022490"/>
    </source>
</evidence>
<accession>A0A0M0BP39</accession>
<dbReference type="InterPro" id="IPR003209">
    <property type="entry name" value="METHMP_CycHdrlase"/>
</dbReference>
<dbReference type="PATRIC" id="fig|1685124.3.peg.1066"/>
<gene>
    <name evidence="10" type="primary">mch</name>
    <name evidence="11" type="ORF">AC477_05250</name>
</gene>
<dbReference type="SUPFAM" id="SSF56199">
    <property type="entry name" value="Methenyltetrahydromethanopterin cyclohydrolase"/>
    <property type="match status" value="1"/>
</dbReference>
<dbReference type="Proteomes" id="UP000037237">
    <property type="component" value="Unassembled WGS sequence"/>
</dbReference>
<dbReference type="Pfam" id="PF02289">
    <property type="entry name" value="MCH"/>
    <property type="match status" value="1"/>
</dbReference>
<comment type="catalytic activity">
    <reaction evidence="9 10">
        <text>5,10-methenyl-5,6,7,8-tetrahydromethanopterin + H2O = N(5)-formyl-5,6,7,8-tetrahydromethanopterin + H(+)</text>
        <dbReference type="Rhea" id="RHEA:19053"/>
        <dbReference type="ChEBI" id="CHEBI:15377"/>
        <dbReference type="ChEBI" id="CHEBI:15378"/>
        <dbReference type="ChEBI" id="CHEBI:58018"/>
        <dbReference type="ChEBI" id="CHEBI:58337"/>
        <dbReference type="EC" id="3.5.4.27"/>
    </reaction>
</comment>
<comment type="subcellular location">
    <subcellularLocation>
        <location evidence="1 10">Cytoplasm</location>
    </subcellularLocation>
</comment>
<evidence type="ECO:0000256" key="2">
    <source>
        <dbReference type="ARBA" id="ARBA00006902"/>
    </source>
</evidence>
<keyword evidence="7 10" id="KW-0378">Hydrolase</keyword>
<evidence type="ECO:0000256" key="1">
    <source>
        <dbReference type="ARBA" id="ARBA00004496"/>
    </source>
</evidence>
<name>A0A0M0BP39_9ARCH</name>
<dbReference type="Gene3D" id="3.10.340.11">
    <property type="entry name" value="Methenyltetrahydromethanopterin Cyclohydrolase, Chain A, domain 1"/>
    <property type="match status" value="1"/>
</dbReference>
<evidence type="ECO:0000256" key="3">
    <source>
        <dbReference type="ARBA" id="ARBA00012765"/>
    </source>
</evidence>
<proteinExistence type="inferred from homology"/>
<evidence type="ECO:0000256" key="9">
    <source>
        <dbReference type="ARBA" id="ARBA00048684"/>
    </source>
</evidence>
<evidence type="ECO:0000256" key="4">
    <source>
        <dbReference type="ARBA" id="ARBA00020597"/>
    </source>
</evidence>
<dbReference type="GO" id="GO:0018759">
    <property type="term" value="F:methenyltetrahydromethanopterin cyclohydrolase activity"/>
    <property type="evidence" value="ECO:0007669"/>
    <property type="project" value="UniProtKB-UniRule"/>
</dbReference>